<keyword evidence="8" id="KW-1185">Reference proteome</keyword>
<dbReference type="Gene3D" id="1.10.150.20">
    <property type="entry name" value="5' to 3' exonuclease, C-terminal subdomain"/>
    <property type="match status" value="1"/>
</dbReference>
<reference evidence="7 8" key="1">
    <citation type="submission" date="2019-02" db="EMBL/GenBank/DDBJ databases">
        <title>Complete Genome Sequence and Methylome Analysis of free living Spirochaetas.</title>
        <authorList>
            <person name="Fomenkov A."/>
            <person name="Dubinina G."/>
            <person name="Leshcheva N."/>
            <person name="Mikheeva N."/>
            <person name="Grabovich M."/>
            <person name="Vincze T."/>
            <person name="Roberts R.J."/>
        </authorList>
    </citation>
    <scope>NUCLEOTIDE SEQUENCE [LARGE SCALE GENOMIC DNA]</scope>
    <source>
        <strain evidence="7 8">K2</strain>
    </source>
</reference>
<evidence type="ECO:0000256" key="2">
    <source>
        <dbReference type="ARBA" id="ARBA00022763"/>
    </source>
</evidence>
<dbReference type="GO" id="GO:0006281">
    <property type="term" value="P:DNA repair"/>
    <property type="evidence" value="ECO:0007669"/>
    <property type="project" value="UniProtKB-KW"/>
</dbReference>
<dbReference type="PANTHER" id="PTHR11076">
    <property type="entry name" value="DNA REPAIR POLYMERASE UMUC / TRANSFERASE FAMILY MEMBER"/>
    <property type="match status" value="1"/>
</dbReference>
<dbReference type="OrthoDB" id="9808813at2"/>
<accession>A0A5C1QGL7</accession>
<dbReference type="EMBL" id="CP036150">
    <property type="protein sequence ID" value="QEN06691.1"/>
    <property type="molecule type" value="Genomic_DNA"/>
</dbReference>
<comment type="similarity">
    <text evidence="1">Belongs to the DNA polymerase type-Y family.</text>
</comment>
<proteinExistence type="inferred from homology"/>
<protein>
    <submittedName>
        <fullName evidence="7">Y-family DNA polymerase</fullName>
    </submittedName>
</protein>
<dbReference type="GO" id="GO:0005829">
    <property type="term" value="C:cytosol"/>
    <property type="evidence" value="ECO:0007669"/>
    <property type="project" value="TreeGrafter"/>
</dbReference>
<feature type="domain" description="UmuC" evidence="6">
    <location>
        <begin position="2"/>
        <end position="182"/>
    </location>
</feature>
<evidence type="ECO:0000313" key="8">
    <source>
        <dbReference type="Proteomes" id="UP000324209"/>
    </source>
</evidence>
<dbReference type="SUPFAM" id="SSF56672">
    <property type="entry name" value="DNA/RNA polymerases"/>
    <property type="match status" value="1"/>
</dbReference>
<evidence type="ECO:0000256" key="4">
    <source>
        <dbReference type="ARBA" id="ARBA00023204"/>
    </source>
</evidence>
<dbReference type="InterPro" id="IPR050116">
    <property type="entry name" value="DNA_polymerase-Y"/>
</dbReference>
<evidence type="ECO:0000256" key="5">
    <source>
        <dbReference type="ARBA" id="ARBA00023236"/>
    </source>
</evidence>
<dbReference type="RefSeq" id="WP_149484774.1">
    <property type="nucleotide sequence ID" value="NZ_CP036150.1"/>
</dbReference>
<dbReference type="PANTHER" id="PTHR11076:SF34">
    <property type="entry name" value="PROTEIN UMUC"/>
    <property type="match status" value="1"/>
</dbReference>
<keyword evidence="3" id="KW-0741">SOS mutagenesis</keyword>
<dbReference type="Proteomes" id="UP000324209">
    <property type="component" value="Chromosome"/>
</dbReference>
<dbReference type="InterPro" id="IPR043502">
    <property type="entry name" value="DNA/RNA_pol_sf"/>
</dbReference>
<sequence>MTALVDCNSFYASCERVFRPDLKDRPVVVLSNNDGCIVAMSREAKELNLPRGAPLFKVQKLLDQAGAVVFSSNYTLYGDLSRRIMEILESFTPHLEVYSIDEAFLELRGSLEELEDQACTIRDRVFSWVGIPVSVGIGETKTLAKIASHRAKKNAGNICIPTPSQWPDILKETDVKEIWGIGRQYGQKLHSKEIHTAADLILQEDSWVKKNMTLVGLKTLWELRGKPSFTLEETPPPKQGIMSSRSFSFPVTEMEDIMEAGADYASRAAEKLRAQNSACRVIHCSVMTNPFRESDRQYARGMTEQLSFPLSYTPSIVSVVHRQLEKLYRPGFRYKKIAVFLSEIEPAREGQLDLFYKKDSRNDAVMEAVDRINNRYGRHSLHCMPLRPGSRWQMKRERLSPLYTTSWKDLPVVRCGAPLLKQRGPG</sequence>
<gene>
    <name evidence="7" type="ORF">EXM22_01295</name>
</gene>
<evidence type="ECO:0000259" key="6">
    <source>
        <dbReference type="PROSITE" id="PS50173"/>
    </source>
</evidence>
<dbReference type="KEGG" id="ock:EXM22_01295"/>
<dbReference type="CDD" id="cd01700">
    <property type="entry name" value="PolY_Pol_V_umuC"/>
    <property type="match status" value="1"/>
</dbReference>
<dbReference type="InterPro" id="IPR025188">
    <property type="entry name" value="DUF4113"/>
</dbReference>
<dbReference type="Gene3D" id="3.30.70.270">
    <property type="match status" value="1"/>
</dbReference>
<name>A0A5C1QGL7_9SPIO</name>
<organism evidence="7 8">
    <name type="scientific">Oceanispirochaeta crateris</name>
    <dbReference type="NCBI Taxonomy" id="2518645"/>
    <lineage>
        <taxon>Bacteria</taxon>
        <taxon>Pseudomonadati</taxon>
        <taxon>Spirochaetota</taxon>
        <taxon>Spirochaetia</taxon>
        <taxon>Spirochaetales</taxon>
        <taxon>Spirochaetaceae</taxon>
        <taxon>Oceanispirochaeta</taxon>
    </lineage>
</organism>
<dbReference type="GO" id="GO:0042276">
    <property type="term" value="P:error-prone translesion synthesis"/>
    <property type="evidence" value="ECO:0007669"/>
    <property type="project" value="TreeGrafter"/>
</dbReference>
<dbReference type="Gene3D" id="3.40.1170.60">
    <property type="match status" value="1"/>
</dbReference>
<dbReference type="InterPro" id="IPR017961">
    <property type="entry name" value="DNA_pol_Y-fam_little_finger"/>
</dbReference>
<evidence type="ECO:0000313" key="7">
    <source>
        <dbReference type="EMBL" id="QEN06691.1"/>
    </source>
</evidence>
<dbReference type="GO" id="GO:0003684">
    <property type="term" value="F:damaged DNA binding"/>
    <property type="evidence" value="ECO:0007669"/>
    <property type="project" value="InterPro"/>
</dbReference>
<dbReference type="Pfam" id="PF13438">
    <property type="entry name" value="DUF4113"/>
    <property type="match status" value="1"/>
</dbReference>
<dbReference type="Pfam" id="PF00817">
    <property type="entry name" value="IMS"/>
    <property type="match status" value="1"/>
</dbReference>
<evidence type="ECO:0000256" key="3">
    <source>
        <dbReference type="ARBA" id="ARBA00023199"/>
    </source>
</evidence>
<dbReference type="GO" id="GO:0003887">
    <property type="term" value="F:DNA-directed DNA polymerase activity"/>
    <property type="evidence" value="ECO:0007669"/>
    <property type="project" value="TreeGrafter"/>
</dbReference>
<dbReference type="InterPro" id="IPR043128">
    <property type="entry name" value="Rev_trsase/Diguanyl_cyclase"/>
</dbReference>
<evidence type="ECO:0000256" key="1">
    <source>
        <dbReference type="ARBA" id="ARBA00010945"/>
    </source>
</evidence>
<keyword evidence="5" id="KW-0742">SOS response</keyword>
<dbReference type="Pfam" id="PF11799">
    <property type="entry name" value="IMS_C"/>
    <property type="match status" value="1"/>
</dbReference>
<keyword evidence="2" id="KW-0227">DNA damage</keyword>
<dbReference type="PROSITE" id="PS50173">
    <property type="entry name" value="UMUC"/>
    <property type="match status" value="1"/>
</dbReference>
<keyword evidence="4" id="KW-0234">DNA repair</keyword>
<dbReference type="GO" id="GO:0009432">
    <property type="term" value="P:SOS response"/>
    <property type="evidence" value="ECO:0007669"/>
    <property type="project" value="UniProtKB-KW"/>
</dbReference>
<dbReference type="AlphaFoldDB" id="A0A5C1QGL7"/>
<dbReference type="InterPro" id="IPR001126">
    <property type="entry name" value="UmuC"/>
</dbReference>